<dbReference type="EMBL" id="NJBO01000001">
    <property type="protein sequence ID" value="TKJ44291.1"/>
    <property type="molecule type" value="Genomic_DNA"/>
</dbReference>
<evidence type="ECO:0000313" key="1">
    <source>
        <dbReference type="EMBL" id="TKJ44291.1"/>
    </source>
</evidence>
<evidence type="ECO:0008006" key="3">
    <source>
        <dbReference type="Google" id="ProtNLM"/>
    </source>
</evidence>
<sequence>MKHLKLSVILLGVVLIIGCSMEPDAPKLISPQDGEVFDMIPPTFIWSSEEYAEGYAIIVDETPPDLGDLIGSMPFSDELADTTVTMPQEAFDLLNNITYYWHVASMWTENGDTSYVWSEWRSFVVQKPGEPSPPILISPEDSAVFETNPPTFIWGFDSLAKSCVIRISTGSTTILQDTLEDTTYTMSIEMFDTLENGIYLWAVANLSKLDELFWCNSRTFILNKPVDLDTTYFPFGRGYEWCYEKHHYGYRDPDSPEDTTGLEWDNYDTTTLGITDSTWEGDTLVFGPDWFYCIEPRIWQDSIRIHTGSYFSYWFGSVSISKPEPYESNYGSNRITIRNDTMCLVTGGYNGGYRFNSNQRISAETKNMPVTCHSVFESRVKRIGTITQGEYYWQSSPQYHDGTDYRLLYFYNGRDTVYKAE</sequence>
<dbReference type="PROSITE" id="PS51257">
    <property type="entry name" value="PROKAR_LIPOPROTEIN"/>
    <property type="match status" value="1"/>
</dbReference>
<name>A0A532VAU4_UNCT6</name>
<dbReference type="Gene3D" id="2.60.40.10">
    <property type="entry name" value="Immunoglobulins"/>
    <property type="match status" value="2"/>
</dbReference>
<dbReference type="AlphaFoldDB" id="A0A532VAU4"/>
<dbReference type="Proteomes" id="UP000317778">
    <property type="component" value="Unassembled WGS sequence"/>
</dbReference>
<reference evidence="1 2" key="1">
    <citation type="submission" date="2017-06" db="EMBL/GenBank/DDBJ databases">
        <title>Novel microbial phyla capable of carbon fixation and sulfur reduction in deep-sea sediments.</title>
        <authorList>
            <person name="Huang J."/>
            <person name="Baker B."/>
            <person name="Wang Y."/>
        </authorList>
    </citation>
    <scope>NUCLEOTIDE SEQUENCE [LARGE SCALE GENOMIC DNA]</scope>
    <source>
        <strain evidence="1">B3_TA06</strain>
    </source>
</reference>
<accession>A0A532VAU4</accession>
<proteinExistence type="predicted"/>
<comment type="caution">
    <text evidence="1">The sequence shown here is derived from an EMBL/GenBank/DDBJ whole genome shotgun (WGS) entry which is preliminary data.</text>
</comment>
<evidence type="ECO:0000313" key="2">
    <source>
        <dbReference type="Proteomes" id="UP000317778"/>
    </source>
</evidence>
<organism evidence="1 2">
    <name type="scientific">candidate division TA06 bacterium B3_TA06</name>
    <dbReference type="NCBI Taxonomy" id="2012487"/>
    <lineage>
        <taxon>Bacteria</taxon>
        <taxon>Bacteria division TA06</taxon>
    </lineage>
</organism>
<protein>
    <recommendedName>
        <fullName evidence="3">Fibronectin type-III domain-containing protein</fullName>
    </recommendedName>
</protein>
<gene>
    <name evidence="1" type="ORF">CEE36_00690</name>
</gene>
<dbReference type="InterPro" id="IPR013783">
    <property type="entry name" value="Ig-like_fold"/>
</dbReference>